<comment type="subcellular location">
    <subcellularLocation>
        <location evidence="1">Cell membrane</location>
        <topology evidence="1">Multi-pass membrane protein</topology>
    </subcellularLocation>
</comment>
<keyword evidence="7 10" id="KW-1133">Transmembrane helix</keyword>
<organism evidence="12">
    <name type="scientific">Tetraodon nigroviridis</name>
    <name type="common">Spotted green pufferfish</name>
    <name type="synonym">Chelonodon nigroviridis</name>
    <dbReference type="NCBI Taxonomy" id="99883"/>
    <lineage>
        <taxon>Eukaryota</taxon>
        <taxon>Metazoa</taxon>
        <taxon>Chordata</taxon>
        <taxon>Craniata</taxon>
        <taxon>Vertebrata</taxon>
        <taxon>Euteleostomi</taxon>
        <taxon>Actinopterygii</taxon>
        <taxon>Neopterygii</taxon>
        <taxon>Teleostei</taxon>
        <taxon>Neoteleostei</taxon>
        <taxon>Acanthomorphata</taxon>
        <taxon>Eupercaria</taxon>
        <taxon>Tetraodontiformes</taxon>
        <taxon>Tetradontoidea</taxon>
        <taxon>Tetraodontidae</taxon>
        <taxon>Tetraodon</taxon>
    </lineage>
</organism>
<dbReference type="InterPro" id="IPR013057">
    <property type="entry name" value="AA_transpt_TM"/>
</dbReference>
<evidence type="ECO:0000259" key="11">
    <source>
        <dbReference type="Pfam" id="PF01490"/>
    </source>
</evidence>
<evidence type="ECO:0000256" key="7">
    <source>
        <dbReference type="ARBA" id="ARBA00022989"/>
    </source>
</evidence>
<feature type="non-terminal residue" evidence="12">
    <location>
        <position position="94"/>
    </location>
</feature>
<evidence type="ECO:0000256" key="3">
    <source>
        <dbReference type="ARBA" id="ARBA00022448"/>
    </source>
</evidence>
<dbReference type="EMBL" id="CAAE01015019">
    <property type="protein sequence ID" value="CAG10542.1"/>
    <property type="molecule type" value="Genomic_DNA"/>
</dbReference>
<feature type="transmembrane region" description="Helical" evidence="10">
    <location>
        <begin position="7"/>
        <end position="29"/>
    </location>
</feature>
<accession>Q4RM40</accession>
<name>Q4RM40_TETNG</name>
<protein>
    <submittedName>
        <fullName evidence="12">(spotted green pufferfish) hypothetical protein</fullName>
    </submittedName>
</protein>
<evidence type="ECO:0000256" key="6">
    <source>
        <dbReference type="ARBA" id="ARBA00022970"/>
    </source>
</evidence>
<dbReference type="OrthoDB" id="655540at2759"/>
<dbReference type="Pfam" id="PF01490">
    <property type="entry name" value="Aa_trans"/>
    <property type="match status" value="1"/>
</dbReference>
<dbReference type="GO" id="GO:0005886">
    <property type="term" value="C:plasma membrane"/>
    <property type="evidence" value="ECO:0007669"/>
    <property type="project" value="UniProtKB-SubCell"/>
</dbReference>
<dbReference type="KEGG" id="tng:GSTEN00032220G001"/>
<evidence type="ECO:0000256" key="4">
    <source>
        <dbReference type="ARBA" id="ARBA00022475"/>
    </source>
</evidence>
<keyword evidence="5 10" id="KW-0812">Transmembrane</keyword>
<gene>
    <name evidence="12" type="ORF">GSTENG00032220001</name>
</gene>
<feature type="transmembrane region" description="Helical" evidence="10">
    <location>
        <begin position="35"/>
        <end position="57"/>
    </location>
</feature>
<comment type="similarity">
    <text evidence="2">Belongs to the amino acid/polyamine transporter 2 family.</text>
</comment>
<evidence type="ECO:0000256" key="1">
    <source>
        <dbReference type="ARBA" id="ARBA00004651"/>
    </source>
</evidence>
<proteinExistence type="inferred from homology"/>
<evidence type="ECO:0000256" key="8">
    <source>
        <dbReference type="ARBA" id="ARBA00023136"/>
    </source>
</evidence>
<dbReference type="PANTHER" id="PTHR22950">
    <property type="entry name" value="AMINO ACID TRANSPORTER"/>
    <property type="match status" value="1"/>
</dbReference>
<keyword evidence="4" id="KW-1003">Cell membrane</keyword>
<feature type="domain" description="Amino acid transporter transmembrane" evidence="11">
    <location>
        <begin position="4"/>
        <end position="84"/>
    </location>
</feature>
<keyword evidence="9" id="KW-1015">Disulfide bond</keyword>
<evidence type="ECO:0000256" key="2">
    <source>
        <dbReference type="ARBA" id="ARBA00008066"/>
    </source>
</evidence>
<reference evidence="12" key="2">
    <citation type="submission" date="2004-02" db="EMBL/GenBank/DDBJ databases">
        <authorList>
            <consortium name="Genoscope"/>
            <consortium name="Whitehead Institute Centre for Genome Research"/>
        </authorList>
    </citation>
    <scope>NUCLEOTIDE SEQUENCE</scope>
</reference>
<keyword evidence="3" id="KW-0813">Transport</keyword>
<comment type="caution">
    <text evidence="12">The sequence shown here is derived from an EMBL/GenBank/DDBJ whole genome shotgun (WGS) entry which is preliminary data.</text>
</comment>
<keyword evidence="6" id="KW-0029">Amino-acid transport</keyword>
<evidence type="ECO:0000256" key="10">
    <source>
        <dbReference type="SAM" id="Phobius"/>
    </source>
</evidence>
<reference evidence="12" key="1">
    <citation type="journal article" date="2004" name="Nature">
        <title>Genome duplication in the teleost fish Tetraodon nigroviridis reveals the early vertebrate proto-karyotype.</title>
        <authorList>
            <person name="Jaillon O."/>
            <person name="Aury J.-M."/>
            <person name="Brunet F."/>
            <person name="Petit J.-L."/>
            <person name="Stange-Thomann N."/>
            <person name="Mauceli E."/>
            <person name="Bouneau L."/>
            <person name="Fischer C."/>
            <person name="Ozouf-Costaz C."/>
            <person name="Bernot A."/>
            <person name="Nicaud S."/>
            <person name="Jaffe D."/>
            <person name="Fisher S."/>
            <person name="Lutfalla G."/>
            <person name="Dossat C."/>
            <person name="Segurens B."/>
            <person name="Dasilva C."/>
            <person name="Salanoubat M."/>
            <person name="Levy M."/>
            <person name="Boudet N."/>
            <person name="Castellano S."/>
            <person name="Anthouard V."/>
            <person name="Jubin C."/>
            <person name="Castelli V."/>
            <person name="Katinka M."/>
            <person name="Vacherie B."/>
            <person name="Biemont C."/>
            <person name="Skalli Z."/>
            <person name="Cattolico L."/>
            <person name="Poulain J."/>
            <person name="De Berardinis V."/>
            <person name="Cruaud C."/>
            <person name="Duprat S."/>
            <person name="Brottier P."/>
            <person name="Coutanceau J.-P."/>
            <person name="Gouzy J."/>
            <person name="Parra G."/>
            <person name="Lardier G."/>
            <person name="Chapple C."/>
            <person name="McKernan K.J."/>
            <person name="McEwan P."/>
            <person name="Bosak S."/>
            <person name="Kellis M."/>
            <person name="Volff J.-N."/>
            <person name="Guigo R."/>
            <person name="Zody M.C."/>
            <person name="Mesirov J."/>
            <person name="Lindblad-Toh K."/>
            <person name="Birren B."/>
            <person name="Nusbaum C."/>
            <person name="Kahn D."/>
            <person name="Robinson-Rechavi M."/>
            <person name="Laudet V."/>
            <person name="Schachter V."/>
            <person name="Quetier F."/>
            <person name="Saurin W."/>
            <person name="Scarpelli C."/>
            <person name="Wincker P."/>
            <person name="Lander E.S."/>
            <person name="Weissenbach J."/>
            <person name="Roest Crollius H."/>
        </authorList>
    </citation>
    <scope>NUCLEOTIDE SEQUENCE [LARGE SCALE GENOMIC DNA]</scope>
</reference>
<keyword evidence="8 10" id="KW-0472">Membrane</keyword>
<evidence type="ECO:0000313" key="12">
    <source>
        <dbReference type="EMBL" id="CAG10542.1"/>
    </source>
</evidence>
<dbReference type="GO" id="GO:0015186">
    <property type="term" value="F:L-glutamine transmembrane transporter activity"/>
    <property type="evidence" value="ECO:0007669"/>
    <property type="project" value="TreeGrafter"/>
</dbReference>
<dbReference type="PANTHER" id="PTHR22950:SF366">
    <property type="entry name" value="SODIUM-COUPLED NEUTRAL AMINO ACID TRANSPORTER 6-RELATED"/>
    <property type="match status" value="1"/>
</dbReference>
<sequence length="94" mass="9888">RVKGASFVSSVFNLMNAIMGSGILGLSYVMANTGVIGFTILLTAVAGLAGYSIHLLLKLCDQTGINSYEDLGEKALKKPGKVSCVSDLCEIYLI</sequence>
<evidence type="ECO:0000256" key="5">
    <source>
        <dbReference type="ARBA" id="ARBA00022692"/>
    </source>
</evidence>
<dbReference type="AlphaFoldDB" id="Q4RM40"/>
<evidence type="ECO:0000256" key="9">
    <source>
        <dbReference type="ARBA" id="ARBA00023157"/>
    </source>
</evidence>